<dbReference type="EMBL" id="CP018632">
    <property type="protein sequence ID" value="ASJ74731.1"/>
    <property type="molecule type" value="Genomic_DNA"/>
</dbReference>
<dbReference type="PRINTS" id="PR00069">
    <property type="entry name" value="ALDKETRDTASE"/>
</dbReference>
<dbReference type="EC" id="1.1.1.-" evidence="3"/>
<gene>
    <name evidence="3" type="primary">yhdN_5</name>
    <name evidence="3" type="ORF">IMCC3135_23310</name>
</gene>
<name>A0A2Z2NXM8_9GAMM</name>
<accession>A0A2Z2NXM8</accession>
<dbReference type="GO" id="GO:0016491">
    <property type="term" value="F:oxidoreductase activity"/>
    <property type="evidence" value="ECO:0007669"/>
    <property type="project" value="UniProtKB-KW"/>
</dbReference>
<keyword evidence="1 3" id="KW-0560">Oxidoreductase</keyword>
<evidence type="ECO:0000259" key="2">
    <source>
        <dbReference type="Pfam" id="PF00248"/>
    </source>
</evidence>
<dbReference type="PANTHER" id="PTHR43364:SF4">
    <property type="entry name" value="NAD(P)-LINKED OXIDOREDUCTASE SUPERFAMILY PROTEIN"/>
    <property type="match status" value="1"/>
</dbReference>
<evidence type="ECO:0000256" key="1">
    <source>
        <dbReference type="ARBA" id="ARBA00023002"/>
    </source>
</evidence>
<feature type="domain" description="NADP-dependent oxidoreductase" evidence="2">
    <location>
        <begin position="62"/>
        <end position="364"/>
    </location>
</feature>
<evidence type="ECO:0000313" key="4">
    <source>
        <dbReference type="Proteomes" id="UP000250079"/>
    </source>
</evidence>
<dbReference type="InterPro" id="IPR023210">
    <property type="entry name" value="NADP_OxRdtase_dom"/>
</dbReference>
<reference evidence="3 4" key="1">
    <citation type="submission" date="2016-12" db="EMBL/GenBank/DDBJ databases">
        <authorList>
            <person name="Song W.-J."/>
            <person name="Kurnit D.M."/>
        </authorList>
    </citation>
    <scope>NUCLEOTIDE SEQUENCE [LARGE SCALE GENOMIC DNA]</scope>
    <source>
        <strain evidence="3 4">IMCC3135</strain>
    </source>
</reference>
<evidence type="ECO:0000313" key="3">
    <source>
        <dbReference type="EMBL" id="ASJ74731.1"/>
    </source>
</evidence>
<dbReference type="InterPro" id="IPR036812">
    <property type="entry name" value="NAD(P)_OxRdtase_dom_sf"/>
</dbReference>
<dbReference type="Pfam" id="PF00248">
    <property type="entry name" value="Aldo_ket_red"/>
    <property type="match status" value="1"/>
</dbReference>
<keyword evidence="4" id="KW-1185">Reference proteome</keyword>
<dbReference type="Gene3D" id="3.20.20.100">
    <property type="entry name" value="NADP-dependent oxidoreductase domain"/>
    <property type="match status" value="1"/>
</dbReference>
<proteinExistence type="predicted"/>
<dbReference type="KEGG" id="gai:IMCC3135_23310"/>
<sequence>MHVDFTARLYNRSAPIHPEGPTTTGYKYSIPIPPRPERRGILGIEGMKTRLLGKHGMQASAVAFGAWAIGGWKWGGADANASIKAVQASLDAGVDLIDTAAVYGFGLSEEIVGKAIEGRKREDIILASKCGLRWDLESATLHAESEGKRIFRTLDEQSIRWELDESCKRLGTDYIDLYQTHWPDPETELAEVVATLDALRDEGRIRAWGLCNETPERISEAARLGALSTDQERYSLLDREQDSANLPVCEEFDLGFLCYSPIAQGLLTGKIDSKREFAEGDLRTGNPRFQPAVLEALQAVLAPVKSLARDRGVSTEQLVLAWTLQQPGVSHVLVGTRDVEQAVSNAKAGSIDLDAFELALISQAANAWPGFAAFNQD</sequence>
<dbReference type="GO" id="GO:0005829">
    <property type="term" value="C:cytosol"/>
    <property type="evidence" value="ECO:0007669"/>
    <property type="project" value="TreeGrafter"/>
</dbReference>
<dbReference type="InterPro" id="IPR020471">
    <property type="entry name" value="AKR"/>
</dbReference>
<organism evidence="3 4">
    <name type="scientific">Granulosicoccus antarcticus IMCC3135</name>
    <dbReference type="NCBI Taxonomy" id="1192854"/>
    <lineage>
        <taxon>Bacteria</taxon>
        <taxon>Pseudomonadati</taxon>
        <taxon>Pseudomonadota</taxon>
        <taxon>Gammaproteobacteria</taxon>
        <taxon>Chromatiales</taxon>
        <taxon>Granulosicoccaceae</taxon>
        <taxon>Granulosicoccus</taxon>
    </lineage>
</organism>
<dbReference type="Proteomes" id="UP000250079">
    <property type="component" value="Chromosome"/>
</dbReference>
<dbReference type="PANTHER" id="PTHR43364">
    <property type="entry name" value="NADH-SPECIFIC METHYLGLYOXAL REDUCTASE-RELATED"/>
    <property type="match status" value="1"/>
</dbReference>
<dbReference type="AlphaFoldDB" id="A0A2Z2NXM8"/>
<protein>
    <submittedName>
        <fullName evidence="3">General stress protein 69</fullName>
        <ecNumber evidence="3">1.1.1.-</ecNumber>
    </submittedName>
</protein>
<dbReference type="SUPFAM" id="SSF51430">
    <property type="entry name" value="NAD(P)-linked oxidoreductase"/>
    <property type="match status" value="1"/>
</dbReference>
<dbReference type="InterPro" id="IPR050523">
    <property type="entry name" value="AKR_Detox_Biosynth"/>
</dbReference>